<evidence type="ECO:0000313" key="6">
    <source>
        <dbReference type="Proteomes" id="UP000631114"/>
    </source>
</evidence>
<dbReference type="GO" id="GO:0003712">
    <property type="term" value="F:transcription coregulator activity"/>
    <property type="evidence" value="ECO:0007669"/>
    <property type="project" value="TreeGrafter"/>
</dbReference>
<dbReference type="InterPro" id="IPR045109">
    <property type="entry name" value="LSDs-like"/>
</dbReference>
<dbReference type="GO" id="GO:0031490">
    <property type="term" value="F:chromatin DNA binding"/>
    <property type="evidence" value="ECO:0007669"/>
    <property type="project" value="TreeGrafter"/>
</dbReference>
<gene>
    <name evidence="5" type="ORF">IFM89_024837</name>
</gene>
<dbReference type="SUPFAM" id="SSF51197">
    <property type="entry name" value="Clavaminate synthase-like"/>
    <property type="match status" value="1"/>
</dbReference>
<dbReference type="OrthoDB" id="1744644at2759"/>
<keyword evidence="3" id="KW-0479">Metal-binding</keyword>
<sequence>MHWMRGEPIIVRHVLEKTSGVTWEPMVKWRAFRETGSKGNLKEETRSVKAIDCLDWCEVKINIRQFFTGYLEGRMHSNQWPEMLKLKKWPSSSSFEDRLHGLVWSLLLLSHSVITPHPKSGFLYPATKFPENLLKPDLGPKMYIAYGFPDELGRGDSVTKLHCDMSDPWDKRRRNGFTSSVLEIIPCEEMEHIMTVYRES</sequence>
<dbReference type="GO" id="GO:0000118">
    <property type="term" value="C:histone deacetylase complex"/>
    <property type="evidence" value="ECO:0007669"/>
    <property type="project" value="TreeGrafter"/>
</dbReference>
<dbReference type="Gene3D" id="2.60.120.650">
    <property type="entry name" value="Cupin"/>
    <property type="match status" value="1"/>
</dbReference>
<dbReference type="GO" id="GO:0032454">
    <property type="term" value="F:histone H3K9 demethylase activity"/>
    <property type="evidence" value="ECO:0007669"/>
    <property type="project" value="InterPro"/>
</dbReference>
<comment type="similarity">
    <text evidence="2">Belongs to the JARID1 histone demethylase family.</text>
</comment>
<dbReference type="Proteomes" id="UP000631114">
    <property type="component" value="Unassembled WGS sequence"/>
</dbReference>
<evidence type="ECO:0000313" key="5">
    <source>
        <dbReference type="EMBL" id="KAF9602070.1"/>
    </source>
</evidence>
<comment type="subcellular location">
    <subcellularLocation>
        <location evidence="1">Nucleus</location>
    </subcellularLocation>
</comment>
<dbReference type="PANTHER" id="PTHR12549">
    <property type="entry name" value="JMJC DOMAIN-CONTAINING HISTONE DEMETHYLATION PROTEIN"/>
    <property type="match status" value="1"/>
</dbReference>
<dbReference type="AlphaFoldDB" id="A0A835HMF8"/>
<organism evidence="5 6">
    <name type="scientific">Coptis chinensis</name>
    <dbReference type="NCBI Taxonomy" id="261450"/>
    <lineage>
        <taxon>Eukaryota</taxon>
        <taxon>Viridiplantae</taxon>
        <taxon>Streptophyta</taxon>
        <taxon>Embryophyta</taxon>
        <taxon>Tracheophyta</taxon>
        <taxon>Spermatophyta</taxon>
        <taxon>Magnoliopsida</taxon>
        <taxon>Ranunculales</taxon>
        <taxon>Ranunculaceae</taxon>
        <taxon>Coptidoideae</taxon>
        <taxon>Coptis</taxon>
    </lineage>
</organism>
<keyword evidence="6" id="KW-1185">Reference proteome</keyword>
<name>A0A835HMF8_9MAGN</name>
<evidence type="ECO:0000256" key="4">
    <source>
        <dbReference type="ARBA" id="ARBA00023242"/>
    </source>
</evidence>
<dbReference type="GO" id="GO:0006357">
    <property type="term" value="P:regulation of transcription by RNA polymerase II"/>
    <property type="evidence" value="ECO:0007669"/>
    <property type="project" value="TreeGrafter"/>
</dbReference>
<reference evidence="5 6" key="1">
    <citation type="submission" date="2020-10" db="EMBL/GenBank/DDBJ databases">
        <title>The Coptis chinensis genome and diversification of protoberbering-type alkaloids.</title>
        <authorList>
            <person name="Wang B."/>
            <person name="Shu S."/>
            <person name="Song C."/>
            <person name="Liu Y."/>
        </authorList>
    </citation>
    <scope>NUCLEOTIDE SEQUENCE [LARGE SCALE GENOMIC DNA]</scope>
    <source>
        <strain evidence="5">HL-2020</strain>
        <tissue evidence="5">Leaf</tissue>
    </source>
</reference>
<accession>A0A835HMF8</accession>
<keyword evidence="4" id="KW-0539">Nucleus</keyword>
<evidence type="ECO:0000256" key="3">
    <source>
        <dbReference type="ARBA" id="ARBA00022723"/>
    </source>
</evidence>
<dbReference type="EMBL" id="JADFTS010000006">
    <property type="protein sequence ID" value="KAF9602070.1"/>
    <property type="molecule type" value="Genomic_DNA"/>
</dbReference>
<evidence type="ECO:0000256" key="2">
    <source>
        <dbReference type="ARBA" id="ARBA00006801"/>
    </source>
</evidence>
<dbReference type="GO" id="GO:0000785">
    <property type="term" value="C:chromatin"/>
    <property type="evidence" value="ECO:0007669"/>
    <property type="project" value="TreeGrafter"/>
</dbReference>
<dbReference type="GO" id="GO:0046872">
    <property type="term" value="F:metal ion binding"/>
    <property type="evidence" value="ECO:0007669"/>
    <property type="project" value="UniProtKB-KW"/>
</dbReference>
<protein>
    <submittedName>
        <fullName evidence="5">Uncharacterized protein</fullName>
    </submittedName>
</protein>
<comment type="caution">
    <text evidence="5">The sequence shown here is derived from an EMBL/GenBank/DDBJ whole genome shotgun (WGS) entry which is preliminary data.</text>
</comment>
<evidence type="ECO:0000256" key="1">
    <source>
        <dbReference type="ARBA" id="ARBA00004123"/>
    </source>
</evidence>
<dbReference type="PANTHER" id="PTHR12549:SF38">
    <property type="entry name" value="JMJC DOMAIN-CONTAINING HISTONE DEMETHYLASE 2, ISOFORM A"/>
    <property type="match status" value="1"/>
</dbReference>
<proteinExistence type="inferred from homology"/>